<proteinExistence type="predicted"/>
<dbReference type="InterPro" id="IPR001633">
    <property type="entry name" value="EAL_dom"/>
</dbReference>
<dbReference type="FunFam" id="3.20.20.450:FF:000001">
    <property type="entry name" value="Cyclic di-GMP phosphodiesterase yahA"/>
    <property type="match status" value="1"/>
</dbReference>
<dbReference type="PROSITE" id="PS50113">
    <property type="entry name" value="PAC"/>
    <property type="match status" value="1"/>
</dbReference>
<evidence type="ECO:0000259" key="3">
    <source>
        <dbReference type="PROSITE" id="PS50883"/>
    </source>
</evidence>
<protein>
    <submittedName>
        <fullName evidence="5">Phosphodiesterase</fullName>
    </submittedName>
</protein>
<dbReference type="SMART" id="SM00091">
    <property type="entry name" value="PAS"/>
    <property type="match status" value="1"/>
</dbReference>
<dbReference type="SUPFAM" id="SSF141868">
    <property type="entry name" value="EAL domain-like"/>
    <property type="match status" value="1"/>
</dbReference>
<dbReference type="EMBL" id="PDFK01000001">
    <property type="protein sequence ID" value="PKU52788.1"/>
    <property type="molecule type" value="Genomic_DNA"/>
</dbReference>
<dbReference type="InterPro" id="IPR035965">
    <property type="entry name" value="PAS-like_dom_sf"/>
</dbReference>
<organism evidence="5 6">
    <name type="scientific">Lysinibacillus fusiformis</name>
    <dbReference type="NCBI Taxonomy" id="28031"/>
    <lineage>
        <taxon>Bacteria</taxon>
        <taxon>Bacillati</taxon>
        <taxon>Bacillota</taxon>
        <taxon>Bacilli</taxon>
        <taxon>Bacillales</taxon>
        <taxon>Bacillaceae</taxon>
        <taxon>Lysinibacillus</taxon>
    </lineage>
</organism>
<dbReference type="PANTHER" id="PTHR44757:SF2">
    <property type="entry name" value="BIOFILM ARCHITECTURE MAINTENANCE PROTEIN MBAA"/>
    <property type="match status" value="1"/>
</dbReference>
<dbReference type="SUPFAM" id="SSF55785">
    <property type="entry name" value="PYP-like sensor domain (PAS domain)"/>
    <property type="match status" value="1"/>
</dbReference>
<evidence type="ECO:0000313" key="5">
    <source>
        <dbReference type="EMBL" id="PKU52788.1"/>
    </source>
</evidence>
<dbReference type="NCBIfam" id="TIGR00254">
    <property type="entry name" value="GGDEF"/>
    <property type="match status" value="1"/>
</dbReference>
<sequence length="581" mass="66835">MNGVNNWESMDKLKLISKYPTTLILKIFENVSEGIMITDEFKKIVMVNPAFEFVTGYTRDEVVGKTPAVLQSGVHELPFYLEMWEQIRQEGIWQGEIWNRRKTGDVYPEWLTIVCVTNDEGEVTNYCGIFTDLSERKIVENELEKRLLTDSLTDVSNRFAYIERMDNLLESTSAISHSVQHAIYFLDLDRFKQINDTLGHAVGDLILKEVANRLKQLLKNKDIIARYGGDEFVITLTNVKNVKEAAKFADQIISCIEQPMMINGQEVFMSTSVGISVYPVDGKNTEQLINCADRAMTYSKKNELNGYSFYFDELQTDAQRVLLLDSELRKAIENREFELHFQPKISMEDEQIQGLEALARWNSERLGFVSPAEFISYAEDTGLIIPLSELIIEKACEAVIQMQQQGWKIPVAINISSIHFKQQNFLESIQAILERYNMPANNFEIEVTERTVMNSANETVSKLVRLKQLGFKISIDDFGTGYSSLSYLVRFPLDCLKIDRSFIQHIGSLDEKQAVVDAIIQMSHRLKMKVVAEGVEQAQQVDILRKMNCDIIQGYYYSKPLPLNDLIEFMEFWEIEHQGRK</sequence>
<evidence type="ECO:0000259" key="4">
    <source>
        <dbReference type="PROSITE" id="PS50887"/>
    </source>
</evidence>
<dbReference type="Gene3D" id="3.30.70.270">
    <property type="match status" value="1"/>
</dbReference>
<dbReference type="InterPro" id="IPR052155">
    <property type="entry name" value="Biofilm_reg_signaling"/>
</dbReference>
<feature type="domain" description="PAC" evidence="2">
    <location>
        <begin position="93"/>
        <end position="145"/>
    </location>
</feature>
<dbReference type="CDD" id="cd01949">
    <property type="entry name" value="GGDEF"/>
    <property type="match status" value="1"/>
</dbReference>
<evidence type="ECO:0000313" key="6">
    <source>
        <dbReference type="Proteomes" id="UP000234956"/>
    </source>
</evidence>
<feature type="domain" description="GGDEF" evidence="4">
    <location>
        <begin position="179"/>
        <end position="312"/>
    </location>
</feature>
<evidence type="ECO:0000259" key="2">
    <source>
        <dbReference type="PROSITE" id="PS50113"/>
    </source>
</evidence>
<accession>A0A2I0V3C6</accession>
<dbReference type="SMART" id="SM00052">
    <property type="entry name" value="EAL"/>
    <property type="match status" value="1"/>
</dbReference>
<dbReference type="InterPro" id="IPR000160">
    <property type="entry name" value="GGDEF_dom"/>
</dbReference>
<dbReference type="InterPro" id="IPR000014">
    <property type="entry name" value="PAS"/>
</dbReference>
<dbReference type="SMART" id="SM00267">
    <property type="entry name" value="GGDEF"/>
    <property type="match status" value="1"/>
</dbReference>
<comment type="caution">
    <text evidence="5">The sequence shown here is derived from an EMBL/GenBank/DDBJ whole genome shotgun (WGS) entry which is preliminary data.</text>
</comment>
<dbReference type="PROSITE" id="PS50112">
    <property type="entry name" value="PAS"/>
    <property type="match status" value="1"/>
</dbReference>
<dbReference type="InterPro" id="IPR029787">
    <property type="entry name" value="Nucleotide_cyclase"/>
</dbReference>
<dbReference type="PANTHER" id="PTHR44757">
    <property type="entry name" value="DIGUANYLATE CYCLASE DGCP"/>
    <property type="match status" value="1"/>
</dbReference>
<dbReference type="SMART" id="SM00086">
    <property type="entry name" value="PAC"/>
    <property type="match status" value="1"/>
</dbReference>
<feature type="domain" description="EAL" evidence="3">
    <location>
        <begin position="321"/>
        <end position="574"/>
    </location>
</feature>
<dbReference type="AlphaFoldDB" id="A0A2I0V3C6"/>
<gene>
    <name evidence="5" type="ORF">CRI88_00210</name>
</gene>
<dbReference type="PROSITE" id="PS50883">
    <property type="entry name" value="EAL"/>
    <property type="match status" value="1"/>
</dbReference>
<dbReference type="RefSeq" id="WP_036118414.1">
    <property type="nucleotide sequence ID" value="NZ_JAZBNI010000008.1"/>
</dbReference>
<evidence type="ECO:0000259" key="1">
    <source>
        <dbReference type="PROSITE" id="PS50112"/>
    </source>
</evidence>
<dbReference type="CDD" id="cd01948">
    <property type="entry name" value="EAL"/>
    <property type="match status" value="1"/>
</dbReference>
<dbReference type="InterPro" id="IPR035919">
    <property type="entry name" value="EAL_sf"/>
</dbReference>
<dbReference type="InterPro" id="IPR001610">
    <property type="entry name" value="PAC"/>
</dbReference>
<dbReference type="CDD" id="cd00130">
    <property type="entry name" value="PAS"/>
    <property type="match status" value="1"/>
</dbReference>
<dbReference type="Pfam" id="PF13426">
    <property type="entry name" value="PAS_9"/>
    <property type="match status" value="1"/>
</dbReference>
<dbReference type="Gene3D" id="3.20.20.450">
    <property type="entry name" value="EAL domain"/>
    <property type="match status" value="1"/>
</dbReference>
<name>A0A2I0V3C6_9BACI</name>
<dbReference type="Proteomes" id="UP000234956">
    <property type="component" value="Unassembled WGS sequence"/>
</dbReference>
<dbReference type="Pfam" id="PF00990">
    <property type="entry name" value="GGDEF"/>
    <property type="match status" value="1"/>
</dbReference>
<dbReference type="Pfam" id="PF00563">
    <property type="entry name" value="EAL"/>
    <property type="match status" value="1"/>
</dbReference>
<reference evidence="5 6" key="1">
    <citation type="submission" date="2017-10" db="EMBL/GenBank/DDBJ databases">
        <title>Draft genome of Lysinibacillus fusiformis strain Juneja, a laboratory-derived pathogen of Drosophila melanogaster.</title>
        <authorList>
            <person name="Smith B.R."/>
            <person name="Unckless R.L."/>
        </authorList>
    </citation>
    <scope>NUCLEOTIDE SEQUENCE [LARGE SCALE GENOMIC DNA]</scope>
    <source>
        <strain evidence="5 6">Juneja</strain>
    </source>
</reference>
<feature type="domain" description="PAS" evidence="1">
    <location>
        <begin position="20"/>
        <end position="66"/>
    </location>
</feature>
<dbReference type="Gene3D" id="3.30.450.20">
    <property type="entry name" value="PAS domain"/>
    <property type="match status" value="1"/>
</dbReference>
<dbReference type="SUPFAM" id="SSF55073">
    <property type="entry name" value="Nucleotide cyclase"/>
    <property type="match status" value="1"/>
</dbReference>
<dbReference type="NCBIfam" id="TIGR00229">
    <property type="entry name" value="sensory_box"/>
    <property type="match status" value="1"/>
</dbReference>
<dbReference type="InterPro" id="IPR043128">
    <property type="entry name" value="Rev_trsase/Diguanyl_cyclase"/>
</dbReference>
<dbReference type="PROSITE" id="PS50887">
    <property type="entry name" value="GGDEF"/>
    <property type="match status" value="1"/>
</dbReference>
<dbReference type="InterPro" id="IPR000700">
    <property type="entry name" value="PAS-assoc_C"/>
</dbReference>